<proteinExistence type="predicted"/>
<sequence length="94" mass="10154">MSYWNRFYMAASVAAVQTNGDGGAKLSSGLRSLQFGKGRLASGGILPLAGLGVSRAVNGTGGKEEQAKTTKHILYSWSTYIWINHRCENFLRDG</sequence>
<comment type="caution">
    <text evidence="1">The sequence shown here is derived from an EMBL/GenBank/DDBJ whole genome shotgun (WGS) entry which is preliminary data.</text>
</comment>
<keyword evidence="2" id="KW-1185">Reference proteome</keyword>
<evidence type="ECO:0000313" key="2">
    <source>
        <dbReference type="Proteomes" id="UP000827976"/>
    </source>
</evidence>
<name>A0ACB7UPB8_DIOAL</name>
<dbReference type="EMBL" id="CM037025">
    <property type="protein sequence ID" value="KAH7662331.1"/>
    <property type="molecule type" value="Genomic_DNA"/>
</dbReference>
<organism evidence="1 2">
    <name type="scientific">Dioscorea alata</name>
    <name type="common">Purple yam</name>
    <dbReference type="NCBI Taxonomy" id="55571"/>
    <lineage>
        <taxon>Eukaryota</taxon>
        <taxon>Viridiplantae</taxon>
        <taxon>Streptophyta</taxon>
        <taxon>Embryophyta</taxon>
        <taxon>Tracheophyta</taxon>
        <taxon>Spermatophyta</taxon>
        <taxon>Magnoliopsida</taxon>
        <taxon>Liliopsida</taxon>
        <taxon>Dioscoreales</taxon>
        <taxon>Dioscoreaceae</taxon>
        <taxon>Dioscorea</taxon>
    </lineage>
</organism>
<accession>A0ACB7UPB8</accession>
<dbReference type="Proteomes" id="UP000827976">
    <property type="component" value="Chromosome 15"/>
</dbReference>
<gene>
    <name evidence="1" type="ORF">IHE45_15G127800</name>
</gene>
<evidence type="ECO:0000313" key="1">
    <source>
        <dbReference type="EMBL" id="KAH7662331.1"/>
    </source>
</evidence>
<protein>
    <submittedName>
        <fullName evidence="1">Uncharacterized protein</fullName>
    </submittedName>
</protein>
<reference evidence="2" key="1">
    <citation type="journal article" date="2022" name="Nat. Commun.">
        <title>Chromosome evolution and the genetic basis of agronomically important traits in greater yam.</title>
        <authorList>
            <person name="Bredeson J.V."/>
            <person name="Lyons J.B."/>
            <person name="Oniyinde I.O."/>
            <person name="Okereke N.R."/>
            <person name="Kolade O."/>
            <person name="Nnabue I."/>
            <person name="Nwadili C.O."/>
            <person name="Hribova E."/>
            <person name="Parker M."/>
            <person name="Nwogha J."/>
            <person name="Shu S."/>
            <person name="Carlson J."/>
            <person name="Kariba R."/>
            <person name="Muthemba S."/>
            <person name="Knop K."/>
            <person name="Barton G.J."/>
            <person name="Sherwood A.V."/>
            <person name="Lopez-Montes A."/>
            <person name="Asiedu R."/>
            <person name="Jamnadass R."/>
            <person name="Muchugi A."/>
            <person name="Goodstein D."/>
            <person name="Egesi C.N."/>
            <person name="Featherston J."/>
            <person name="Asfaw A."/>
            <person name="Simpson G.G."/>
            <person name="Dolezel J."/>
            <person name="Hendre P.S."/>
            <person name="Van Deynze A."/>
            <person name="Kumar P.L."/>
            <person name="Obidiegwu J.E."/>
            <person name="Bhattacharjee R."/>
            <person name="Rokhsar D.S."/>
        </authorList>
    </citation>
    <scope>NUCLEOTIDE SEQUENCE [LARGE SCALE GENOMIC DNA]</scope>
    <source>
        <strain evidence="2">cv. TDa95/00328</strain>
    </source>
</reference>